<keyword evidence="3" id="KW-0808">Transferase</keyword>
<dbReference type="InterPro" id="IPR050660">
    <property type="entry name" value="NEK_Ser/Thr_kinase"/>
</dbReference>
<feature type="binding site" evidence="7">
    <location>
        <position position="79"/>
    </location>
    <ligand>
        <name>ATP</name>
        <dbReference type="ChEBI" id="CHEBI:30616"/>
    </ligand>
</feature>
<feature type="domain" description="Protein kinase" evidence="8">
    <location>
        <begin position="51"/>
        <end position="339"/>
    </location>
</feature>
<dbReference type="Pfam" id="PF00069">
    <property type="entry name" value="Pkinase"/>
    <property type="match status" value="1"/>
</dbReference>
<evidence type="ECO:0000256" key="7">
    <source>
        <dbReference type="PROSITE-ProRule" id="PRU10141"/>
    </source>
</evidence>
<dbReference type="Gene3D" id="3.30.200.20">
    <property type="entry name" value="Phosphorylase Kinase, domain 1"/>
    <property type="match status" value="1"/>
</dbReference>
<evidence type="ECO:0000256" key="3">
    <source>
        <dbReference type="ARBA" id="ARBA00022679"/>
    </source>
</evidence>
<sequence length="339" mass="39516">MSTRKLTDITNVSSPTVDGDQNGKKPYIFDMPQGFVDRLDCINLLRNVRHYENVERLGAGCFGAVYSVKTPNEETLACKLFNLAETKDHLVEQLEMPITEDSFNCIHRSFVDEFKILNEISHPNIIKAIECFQMYRNDETGEIIEYDNTRFNITKQQKLLLGGILLPKYDCDIKTWMKKRKIERIDMKTLIELFVQIGNAVIYLNTQLCMVHQDIATNNIMLVRDVDPTVETPKFMLIDFGIAKFYNKKLLLEAQERSKKYHWQMSCKDLDLFGDSNPFLNEGYYFGTRLIYTSKVHMDPETENDKLSKILSIMGNVKYPTSNHDRVTVEWALNQYFEH</sequence>
<protein>
    <recommendedName>
        <fullName evidence="2">non-specific serine/threonine protein kinase</fullName>
        <ecNumber evidence="2">2.7.11.1</ecNumber>
    </recommendedName>
</protein>
<keyword evidence="6 7" id="KW-0067">ATP-binding</keyword>
<dbReference type="Proteomes" id="UP001142055">
    <property type="component" value="Chromosome 3"/>
</dbReference>
<dbReference type="Gene3D" id="1.10.510.10">
    <property type="entry name" value="Transferase(Phosphotransferase) domain 1"/>
    <property type="match status" value="1"/>
</dbReference>
<dbReference type="EMBL" id="JAPWDV010000003">
    <property type="protein sequence ID" value="KAJ6217200.1"/>
    <property type="molecule type" value="Genomic_DNA"/>
</dbReference>
<accession>A0A9Q0M0U8</accession>
<dbReference type="SUPFAM" id="SSF56112">
    <property type="entry name" value="Protein kinase-like (PK-like)"/>
    <property type="match status" value="1"/>
</dbReference>
<evidence type="ECO:0000313" key="9">
    <source>
        <dbReference type="EMBL" id="KAJ6217200.1"/>
    </source>
</evidence>
<organism evidence="9 10">
    <name type="scientific">Blomia tropicalis</name>
    <name type="common">Mite</name>
    <dbReference type="NCBI Taxonomy" id="40697"/>
    <lineage>
        <taxon>Eukaryota</taxon>
        <taxon>Metazoa</taxon>
        <taxon>Ecdysozoa</taxon>
        <taxon>Arthropoda</taxon>
        <taxon>Chelicerata</taxon>
        <taxon>Arachnida</taxon>
        <taxon>Acari</taxon>
        <taxon>Acariformes</taxon>
        <taxon>Sarcoptiformes</taxon>
        <taxon>Astigmata</taxon>
        <taxon>Glycyphagoidea</taxon>
        <taxon>Echimyopodidae</taxon>
        <taxon>Blomia</taxon>
    </lineage>
</organism>
<dbReference type="InterPro" id="IPR017441">
    <property type="entry name" value="Protein_kinase_ATP_BS"/>
</dbReference>
<dbReference type="SMART" id="SM00220">
    <property type="entry name" value="S_TKc"/>
    <property type="match status" value="1"/>
</dbReference>
<dbReference type="EC" id="2.7.11.1" evidence="2"/>
<evidence type="ECO:0000256" key="4">
    <source>
        <dbReference type="ARBA" id="ARBA00022741"/>
    </source>
</evidence>
<dbReference type="InterPro" id="IPR011009">
    <property type="entry name" value="Kinase-like_dom_sf"/>
</dbReference>
<evidence type="ECO:0000256" key="5">
    <source>
        <dbReference type="ARBA" id="ARBA00022777"/>
    </source>
</evidence>
<dbReference type="PROSITE" id="PS00107">
    <property type="entry name" value="PROTEIN_KINASE_ATP"/>
    <property type="match status" value="1"/>
</dbReference>
<keyword evidence="5" id="KW-0418">Kinase</keyword>
<dbReference type="GO" id="GO:0004674">
    <property type="term" value="F:protein serine/threonine kinase activity"/>
    <property type="evidence" value="ECO:0007669"/>
    <property type="project" value="UniProtKB-EC"/>
</dbReference>
<evidence type="ECO:0000256" key="1">
    <source>
        <dbReference type="ARBA" id="ARBA00010886"/>
    </source>
</evidence>
<dbReference type="PANTHER" id="PTHR43671">
    <property type="entry name" value="SERINE/THREONINE-PROTEIN KINASE NEK"/>
    <property type="match status" value="1"/>
</dbReference>
<comment type="similarity">
    <text evidence="1">Belongs to the protein kinase superfamily. NEK Ser/Thr protein kinase family. NIMA subfamily.</text>
</comment>
<dbReference type="InterPro" id="IPR008266">
    <property type="entry name" value="Tyr_kinase_AS"/>
</dbReference>
<evidence type="ECO:0000259" key="8">
    <source>
        <dbReference type="PROSITE" id="PS50011"/>
    </source>
</evidence>
<dbReference type="AlphaFoldDB" id="A0A9Q0M0U8"/>
<keyword evidence="4 7" id="KW-0547">Nucleotide-binding</keyword>
<dbReference type="PROSITE" id="PS50011">
    <property type="entry name" value="PROTEIN_KINASE_DOM"/>
    <property type="match status" value="1"/>
</dbReference>
<keyword evidence="10" id="KW-1185">Reference proteome</keyword>
<reference evidence="9" key="1">
    <citation type="submission" date="2022-12" db="EMBL/GenBank/DDBJ databases">
        <title>Genome assemblies of Blomia tropicalis.</title>
        <authorList>
            <person name="Cui Y."/>
        </authorList>
    </citation>
    <scope>NUCLEOTIDE SEQUENCE</scope>
    <source>
        <tissue evidence="9">Adult mites</tissue>
    </source>
</reference>
<evidence type="ECO:0000313" key="10">
    <source>
        <dbReference type="Proteomes" id="UP001142055"/>
    </source>
</evidence>
<proteinExistence type="inferred from homology"/>
<dbReference type="PROSITE" id="PS00109">
    <property type="entry name" value="PROTEIN_KINASE_TYR"/>
    <property type="match status" value="1"/>
</dbReference>
<dbReference type="PANTHER" id="PTHR43671:SF13">
    <property type="entry name" value="SERINE_THREONINE-PROTEIN KINASE NEK2"/>
    <property type="match status" value="1"/>
</dbReference>
<name>A0A9Q0M0U8_BLOTA</name>
<dbReference type="GO" id="GO:0005524">
    <property type="term" value="F:ATP binding"/>
    <property type="evidence" value="ECO:0007669"/>
    <property type="project" value="UniProtKB-UniRule"/>
</dbReference>
<gene>
    <name evidence="9" type="ORF">RDWZM_008357</name>
</gene>
<dbReference type="InterPro" id="IPR000719">
    <property type="entry name" value="Prot_kinase_dom"/>
</dbReference>
<comment type="caution">
    <text evidence="9">The sequence shown here is derived from an EMBL/GenBank/DDBJ whole genome shotgun (WGS) entry which is preliminary data.</text>
</comment>
<evidence type="ECO:0000256" key="2">
    <source>
        <dbReference type="ARBA" id="ARBA00012513"/>
    </source>
</evidence>
<evidence type="ECO:0000256" key="6">
    <source>
        <dbReference type="ARBA" id="ARBA00022840"/>
    </source>
</evidence>